<dbReference type="InterPro" id="IPR010998">
    <property type="entry name" value="Integrase_recombinase_N"/>
</dbReference>
<dbReference type="Pfam" id="PF02899">
    <property type="entry name" value="Phage_int_SAM_1"/>
    <property type="match status" value="1"/>
</dbReference>
<proteinExistence type="inferred from homology"/>
<keyword evidence="4" id="KW-0233">DNA recombination</keyword>
<dbReference type="EMBL" id="QJTI01000019">
    <property type="protein sequence ID" value="PYF01681.1"/>
    <property type="molecule type" value="Genomic_DNA"/>
</dbReference>
<dbReference type="InterPro" id="IPR002104">
    <property type="entry name" value="Integrase_catalytic"/>
</dbReference>
<evidence type="ECO:0000259" key="7">
    <source>
        <dbReference type="PROSITE" id="PS51900"/>
    </source>
</evidence>
<keyword evidence="3 5" id="KW-0238">DNA-binding</keyword>
<dbReference type="PANTHER" id="PTHR30349:SF41">
    <property type="entry name" value="INTEGRASE_RECOMBINASE PROTEIN MJ0367-RELATED"/>
    <property type="match status" value="1"/>
</dbReference>
<dbReference type="AlphaFoldDB" id="A0A318T9H1"/>
<dbReference type="GO" id="GO:0003677">
    <property type="term" value="F:DNA binding"/>
    <property type="evidence" value="ECO:0007669"/>
    <property type="project" value="UniProtKB-UniRule"/>
</dbReference>
<comment type="similarity">
    <text evidence="1">Belongs to the 'phage' integrase family.</text>
</comment>
<dbReference type="SUPFAM" id="SSF56349">
    <property type="entry name" value="DNA breaking-rejoining enzymes"/>
    <property type="match status" value="1"/>
</dbReference>
<dbReference type="GO" id="GO:0015074">
    <property type="term" value="P:DNA integration"/>
    <property type="evidence" value="ECO:0007669"/>
    <property type="project" value="UniProtKB-KW"/>
</dbReference>
<dbReference type="InterPro" id="IPR004107">
    <property type="entry name" value="Integrase_SAM-like_N"/>
</dbReference>
<dbReference type="GO" id="GO:0006310">
    <property type="term" value="P:DNA recombination"/>
    <property type="evidence" value="ECO:0007669"/>
    <property type="project" value="UniProtKB-KW"/>
</dbReference>
<feature type="domain" description="Tyr recombinase" evidence="6">
    <location>
        <begin position="146"/>
        <end position="331"/>
    </location>
</feature>
<evidence type="ECO:0000256" key="1">
    <source>
        <dbReference type="ARBA" id="ARBA00008857"/>
    </source>
</evidence>
<dbReference type="PROSITE" id="PS51900">
    <property type="entry name" value="CB"/>
    <property type="match status" value="1"/>
</dbReference>
<evidence type="ECO:0000313" key="9">
    <source>
        <dbReference type="Proteomes" id="UP000248148"/>
    </source>
</evidence>
<dbReference type="PROSITE" id="PS51898">
    <property type="entry name" value="TYR_RECOMBINASE"/>
    <property type="match status" value="1"/>
</dbReference>
<dbReference type="InterPro" id="IPR011010">
    <property type="entry name" value="DNA_brk_join_enz"/>
</dbReference>
<dbReference type="InterPro" id="IPR044068">
    <property type="entry name" value="CB"/>
</dbReference>
<dbReference type="PANTHER" id="PTHR30349">
    <property type="entry name" value="PHAGE INTEGRASE-RELATED"/>
    <property type="match status" value="1"/>
</dbReference>
<dbReference type="Pfam" id="PF00589">
    <property type="entry name" value="Phage_integrase"/>
    <property type="match status" value="1"/>
</dbReference>
<evidence type="ECO:0000313" key="8">
    <source>
        <dbReference type="EMBL" id="PYF01681.1"/>
    </source>
</evidence>
<dbReference type="InterPro" id="IPR050090">
    <property type="entry name" value="Tyrosine_recombinase_XerCD"/>
</dbReference>
<dbReference type="Proteomes" id="UP000248148">
    <property type="component" value="Unassembled WGS sequence"/>
</dbReference>
<evidence type="ECO:0000256" key="2">
    <source>
        <dbReference type="ARBA" id="ARBA00022908"/>
    </source>
</evidence>
<dbReference type="InterPro" id="IPR013762">
    <property type="entry name" value="Integrase-like_cat_sf"/>
</dbReference>
<protein>
    <submittedName>
        <fullName evidence="8">Site-specific recombinase XerD</fullName>
    </submittedName>
</protein>
<dbReference type="Gene3D" id="1.10.150.130">
    <property type="match status" value="1"/>
</dbReference>
<keyword evidence="2" id="KW-0229">DNA integration</keyword>
<accession>A0A318T9H1</accession>
<name>A0A318T9H1_9BRAD</name>
<sequence>MHGELLDKVKELSRELEAEGKEELAAAFYKTAIGEGTRIEGLYQAWIAESAVTGQTKSQHSSAVKRYKAWAGEFATVEEMDRKKTGAYVTELLSNSGLARRTVKRHLSSLSQFWLWLSSKGYTSISPDENPWLRHRLGKPTKGSAKYRKVLEEAVLLKLLRGRYSTDRYGPVLYDALRLALLQGGRLDELCALKCSEIHKRADGYWLEISSGKTDAAVREIPAHPLAVPILERRLKDRDEFLFKGLVPGGPDNKRSWYVSKAYGRFRNSPSVGVKGKGRDFHALRNTFIGYMEGLKVAESTVKLLVGHARQSMTFGHYSQGERVDLRDAIDMLDYGPGVMQAIQDQY</sequence>
<evidence type="ECO:0000256" key="4">
    <source>
        <dbReference type="ARBA" id="ARBA00023172"/>
    </source>
</evidence>
<evidence type="ECO:0000256" key="3">
    <source>
        <dbReference type="ARBA" id="ARBA00023125"/>
    </source>
</evidence>
<gene>
    <name evidence="8" type="ORF">BJ122_11988</name>
</gene>
<comment type="caution">
    <text evidence="8">The sequence shown here is derived from an EMBL/GenBank/DDBJ whole genome shotgun (WGS) entry which is preliminary data.</text>
</comment>
<dbReference type="Gene3D" id="1.10.443.10">
    <property type="entry name" value="Intergrase catalytic core"/>
    <property type="match status" value="1"/>
</dbReference>
<feature type="domain" description="Core-binding (CB)" evidence="7">
    <location>
        <begin position="37"/>
        <end position="118"/>
    </location>
</feature>
<evidence type="ECO:0000256" key="5">
    <source>
        <dbReference type="PROSITE-ProRule" id="PRU01248"/>
    </source>
</evidence>
<reference evidence="8 9" key="1">
    <citation type="submission" date="2018-06" db="EMBL/GenBank/DDBJ databases">
        <title>Genomic Encyclopedia of Archaeal and Bacterial Type Strains, Phase II (KMG-II): from individual species to whole genera.</title>
        <authorList>
            <person name="Goeker M."/>
        </authorList>
    </citation>
    <scope>NUCLEOTIDE SEQUENCE [LARGE SCALE GENOMIC DNA]</scope>
    <source>
        <strain evidence="8 9">JCM 11668</strain>
    </source>
</reference>
<keyword evidence="9" id="KW-1185">Reference proteome</keyword>
<evidence type="ECO:0000259" key="6">
    <source>
        <dbReference type="PROSITE" id="PS51898"/>
    </source>
</evidence>
<organism evidence="8 9">
    <name type="scientific">Rhodopseudomonas faecalis</name>
    <dbReference type="NCBI Taxonomy" id="99655"/>
    <lineage>
        <taxon>Bacteria</taxon>
        <taxon>Pseudomonadati</taxon>
        <taxon>Pseudomonadota</taxon>
        <taxon>Alphaproteobacteria</taxon>
        <taxon>Hyphomicrobiales</taxon>
        <taxon>Nitrobacteraceae</taxon>
        <taxon>Rhodopseudomonas</taxon>
    </lineage>
</organism>